<proteinExistence type="predicted"/>
<protein>
    <submittedName>
        <fullName evidence="3">Uncharacterized protein</fullName>
    </submittedName>
</protein>
<feature type="compositionally biased region" description="Basic residues" evidence="1">
    <location>
        <begin position="344"/>
        <end position="354"/>
    </location>
</feature>
<evidence type="ECO:0000313" key="5">
    <source>
        <dbReference type="Proteomes" id="UP001287286"/>
    </source>
</evidence>
<accession>A0A2U3E5V4</accession>
<dbReference type="EMBL" id="LCWV01000010">
    <property type="protein sequence ID" value="PWI69908.1"/>
    <property type="molecule type" value="Genomic_DNA"/>
</dbReference>
<keyword evidence="5" id="KW-1185">Reference proteome</keyword>
<feature type="region of interest" description="Disordered" evidence="1">
    <location>
        <begin position="258"/>
        <end position="300"/>
    </location>
</feature>
<organism evidence="3 4">
    <name type="scientific">Purpureocillium lilacinum</name>
    <name type="common">Paecilomyces lilacinus</name>
    <dbReference type="NCBI Taxonomy" id="33203"/>
    <lineage>
        <taxon>Eukaryota</taxon>
        <taxon>Fungi</taxon>
        <taxon>Dikarya</taxon>
        <taxon>Ascomycota</taxon>
        <taxon>Pezizomycotina</taxon>
        <taxon>Sordariomycetes</taxon>
        <taxon>Hypocreomycetidae</taxon>
        <taxon>Hypocreales</taxon>
        <taxon>Ophiocordycipitaceae</taxon>
        <taxon>Purpureocillium</taxon>
    </lineage>
</organism>
<feature type="region of interest" description="Disordered" evidence="1">
    <location>
        <begin position="152"/>
        <end position="226"/>
    </location>
</feature>
<dbReference type="Proteomes" id="UP001287286">
    <property type="component" value="Unassembled WGS sequence"/>
</dbReference>
<dbReference type="AlphaFoldDB" id="A0A2U3E5V4"/>
<name>A0A2U3E5V4_PURLI</name>
<evidence type="ECO:0000313" key="3">
    <source>
        <dbReference type="EMBL" id="PWI69908.1"/>
    </source>
</evidence>
<dbReference type="EMBL" id="JAWRVI010000017">
    <property type="protein sequence ID" value="KAK4090124.1"/>
    <property type="molecule type" value="Genomic_DNA"/>
</dbReference>
<sequence>MAPSVHRRLQAINACSSSGERRGRVRRRGIVLNRDGEVEARRRLSYDTRGGAHVGAARRWKRRLAAGARGRPGGQGGSRRRRWGRMARLVKLVGHAYMSTIDTPRLVSLGRVRALPRASAELPVSPCGIMPKKMREFKNTLRVGCWSGRPHAAQTEKVPRPGTKYTHTTTPNHTIGKGPGKEEEGGGKGTAPAPAVGPSARPSCRGTHVRAEPSRPAWATTAEPRRCARRRPWVVRAASFAPALRVGPLDDHLADRRRHEWATGDGQSKRRGRAQSRLLSRQQKFSLTSHLSQQSRAFPACSAATRPSDGWWADWNHPPVTGSSMARSVGGALIPSPAMDSLTKGRRRAVHATH</sequence>
<reference evidence="3 4" key="2">
    <citation type="journal article" date="2016" name="Front. Microbiol.">
        <title>Genome and transcriptome sequences reveal the specific parasitism of the nematophagous Purpureocillium lilacinum 36-1.</title>
        <authorList>
            <person name="Xie J."/>
            <person name="Li S."/>
            <person name="Mo C."/>
            <person name="Xiao X."/>
            <person name="Peng D."/>
            <person name="Wang G."/>
            <person name="Xiao Y."/>
        </authorList>
    </citation>
    <scope>NUCLEOTIDE SEQUENCE [LARGE SCALE GENOMIC DNA]</scope>
    <source>
        <strain evidence="3 4">36-1</strain>
    </source>
</reference>
<evidence type="ECO:0000256" key="1">
    <source>
        <dbReference type="SAM" id="MobiDB-lite"/>
    </source>
</evidence>
<feature type="compositionally biased region" description="Low complexity" evidence="1">
    <location>
        <begin position="161"/>
        <end position="176"/>
    </location>
</feature>
<feature type="compositionally biased region" description="Polar residues" evidence="1">
    <location>
        <begin position="277"/>
        <end position="296"/>
    </location>
</feature>
<evidence type="ECO:0000313" key="4">
    <source>
        <dbReference type="Proteomes" id="UP000245956"/>
    </source>
</evidence>
<comment type="caution">
    <text evidence="3">The sequence shown here is derived from an EMBL/GenBank/DDBJ whole genome shotgun (WGS) entry which is preliminary data.</text>
</comment>
<reference evidence="2 5" key="4">
    <citation type="journal article" date="2024" name="Microbiol. Resour. Announc.">
        <title>Genome annotations for the ascomycete fungi Trichoderma harzianum, Trichoderma aggressivum, and Purpureocillium lilacinum.</title>
        <authorList>
            <person name="Beijen E.P.W."/>
            <person name="Ohm R.A."/>
        </authorList>
    </citation>
    <scope>NUCLEOTIDE SEQUENCE [LARGE SCALE GENOMIC DNA]</scope>
    <source>
        <strain evidence="2 5">CBS 150709</strain>
    </source>
</reference>
<gene>
    <name evidence="3" type="ORF">PCL_00052</name>
    <name evidence="2" type="ORF">Purlil1_5750</name>
</gene>
<reference evidence="3" key="1">
    <citation type="submission" date="2015-05" db="EMBL/GenBank/DDBJ databases">
        <authorList>
            <person name="Wang D.B."/>
            <person name="Wang M."/>
        </authorList>
    </citation>
    <scope>NUCLEOTIDE SEQUENCE</scope>
    <source>
        <strain evidence="3">36-1</strain>
    </source>
</reference>
<dbReference type="Proteomes" id="UP000245956">
    <property type="component" value="Unassembled WGS sequence"/>
</dbReference>
<evidence type="ECO:0000313" key="2">
    <source>
        <dbReference type="EMBL" id="KAK4090124.1"/>
    </source>
</evidence>
<reference evidence="2" key="3">
    <citation type="submission" date="2023-11" db="EMBL/GenBank/DDBJ databases">
        <authorList>
            <person name="Beijen E."/>
            <person name="Ohm R.A."/>
        </authorList>
    </citation>
    <scope>NUCLEOTIDE SEQUENCE</scope>
    <source>
        <strain evidence="2">CBS 150709</strain>
    </source>
</reference>
<feature type="region of interest" description="Disordered" evidence="1">
    <location>
        <begin position="63"/>
        <end position="82"/>
    </location>
</feature>
<feature type="region of interest" description="Disordered" evidence="1">
    <location>
        <begin position="326"/>
        <end position="354"/>
    </location>
</feature>